<proteinExistence type="predicted"/>
<dbReference type="Gene3D" id="2.40.300.10">
    <property type="entry name" value="Head decoration protein D"/>
    <property type="match status" value="1"/>
</dbReference>
<evidence type="ECO:0000313" key="2">
    <source>
        <dbReference type="EnsemblMetazoa" id="XP_016664547.1"/>
    </source>
</evidence>
<dbReference type="Gene3D" id="2.160.10.20">
    <property type="entry name" value="Insect antifreeze protein"/>
    <property type="match status" value="1"/>
</dbReference>
<dbReference type="InterPro" id="IPR021865">
    <property type="entry name" value="Peptidase_G2"/>
</dbReference>
<name>A0A8R2HCD3_ACYPI</name>
<dbReference type="AlphaFoldDB" id="A0A8R2HCD3"/>
<dbReference type="Pfam" id="PF11962">
    <property type="entry name" value="Peptidase_G2"/>
    <property type="match status" value="1"/>
</dbReference>
<dbReference type="Gene3D" id="4.10.80.40">
    <property type="entry name" value="succinate dehydrogenase protein domain"/>
    <property type="match status" value="1"/>
</dbReference>
<organism evidence="2">
    <name type="scientific">Acyrthosiphon pisum</name>
    <name type="common">Pea aphid</name>
    <dbReference type="NCBI Taxonomy" id="7029"/>
    <lineage>
        <taxon>Eukaryota</taxon>
        <taxon>Metazoa</taxon>
        <taxon>Ecdysozoa</taxon>
        <taxon>Arthropoda</taxon>
        <taxon>Hexapoda</taxon>
        <taxon>Insecta</taxon>
        <taxon>Pterygota</taxon>
        <taxon>Neoptera</taxon>
        <taxon>Paraneoptera</taxon>
        <taxon>Hemiptera</taxon>
        <taxon>Sternorrhyncha</taxon>
        <taxon>Aphidomorpha</taxon>
        <taxon>Aphidoidea</taxon>
        <taxon>Aphididae</taxon>
        <taxon>Macrosiphini</taxon>
        <taxon>Acyrthosiphon</taxon>
    </lineage>
</organism>
<feature type="domain" description="Peptidase G2 IMC autoproteolytic cleavage" evidence="1">
    <location>
        <begin position="116"/>
        <end position="345"/>
    </location>
</feature>
<sequence length="345" mass="37022">MGANLIGNGRGNAIEMYNRTAHIVGVTAEGYTNGAKIIDKIFKTPPTITKGGFVGGSTGSGAMSPRSAVLASSGNTFVYSDRSWAIGSGAENIVRGSRTGIMNSLRSATDPDGVAQLIVNSHRVKSPGSHLIVGGWGAEGNASVSNVKFTINSYNGNINSVGTIKSGQTFGDYAEYFESQSGQAIPNGIIVTLDGRYTRKAQVNDKPIGVISGTAGVVLGDQLFHHKDRFIKDEFGVVVTEQQEVEIVKDTGEVVKELRDIPLVNPEYDENEDYLARSDRPEWNVVGLTGQIFTRIDNTVKVNDYIKANNGIGTKDNVNGYYRVMEITTPYDTEKGYGVAVILVK</sequence>
<dbReference type="EnsemblMetazoa" id="XM_016809058.1">
    <property type="protein sequence ID" value="XP_016664547.1"/>
    <property type="gene ID" value="LOC107885418"/>
</dbReference>
<evidence type="ECO:0000259" key="1">
    <source>
        <dbReference type="Pfam" id="PF11962"/>
    </source>
</evidence>
<reference evidence="2" key="1">
    <citation type="submission" date="2022-06" db="UniProtKB">
        <authorList>
            <consortium name="EnsemblMetazoa"/>
        </authorList>
    </citation>
    <scope>IDENTIFICATION</scope>
</reference>
<accession>A0A8R2HCD3</accession>
<protein>
    <recommendedName>
        <fullName evidence="1">Peptidase G2 IMC autoproteolytic cleavage domain-containing protein</fullName>
    </recommendedName>
</protein>